<accession>A0A8J3C125</accession>
<organism evidence="6 7">
    <name type="scientific">Mangrovihabitans endophyticus</name>
    <dbReference type="NCBI Taxonomy" id="1751298"/>
    <lineage>
        <taxon>Bacteria</taxon>
        <taxon>Bacillati</taxon>
        <taxon>Actinomycetota</taxon>
        <taxon>Actinomycetes</taxon>
        <taxon>Micromonosporales</taxon>
        <taxon>Micromonosporaceae</taxon>
        <taxon>Mangrovihabitans</taxon>
    </lineage>
</organism>
<dbReference type="PROSITE" id="PS51257">
    <property type="entry name" value="PROKAR_LIPOPROTEIN"/>
    <property type="match status" value="1"/>
</dbReference>
<dbReference type="PROSITE" id="PS51470">
    <property type="entry name" value="FG_GAP"/>
    <property type="match status" value="5"/>
</dbReference>
<dbReference type="InterPro" id="IPR000413">
    <property type="entry name" value="Integrin_alpha"/>
</dbReference>
<dbReference type="Pfam" id="PF01839">
    <property type="entry name" value="FG-GAP"/>
    <property type="match status" value="5"/>
</dbReference>
<dbReference type="Proteomes" id="UP000656042">
    <property type="component" value="Unassembled WGS sequence"/>
</dbReference>
<dbReference type="EMBL" id="BMMX01000012">
    <property type="protein sequence ID" value="GGK95194.1"/>
    <property type="molecule type" value="Genomic_DNA"/>
</dbReference>
<dbReference type="PRINTS" id="PR01185">
    <property type="entry name" value="INTEGRINA"/>
</dbReference>
<reference evidence="6" key="2">
    <citation type="submission" date="2020-09" db="EMBL/GenBank/DDBJ databases">
        <authorList>
            <person name="Sun Q."/>
            <person name="Zhou Y."/>
        </authorList>
    </citation>
    <scope>NUCLEOTIDE SEQUENCE</scope>
    <source>
        <strain evidence="6">CGMCC 4.7299</strain>
    </source>
</reference>
<evidence type="ECO:0000313" key="6">
    <source>
        <dbReference type="EMBL" id="GGK95194.1"/>
    </source>
</evidence>
<keyword evidence="3" id="KW-0378">Hydrolase</keyword>
<sequence length="519" mass="50930">MFKRGPSGPFLAAALLAAPVLGVLPASAASAACPHLSSDFNGDGYADVAAGAPEAGDVPSGSLSGAVTIAYGAADGIDTGSTPPHTFTARSVVEATGDEGSLGSLGYQIATGYFDGDCFADLAVSGQNRVAVLYGSDSGLGTDRAKLFDKSSIEGGETRIWFGDALAAGDFDGDGLDDLAIGASGLHWNREVGTPDTDDDGGAVGILPGSDSGLTTDGAFWLTQDSPGVPGGAESLDGFGRALAAADFDLDGRADLAIGTPFEALSAGPVGAVVVVRGSAEGLTGTGAQWFDQGTAGVPGNPEEGDHFGRALAAGDLTGDGRPDLVIASPDEAIGQISSAGAIAVLKSGPTGVSATGALGFDQSDPQIPGEAENDFFGAALAIGDLNRDGRADLAVGSPNESVGSAPYTGAVILLYSGSGGITATGSRWLDQNSTGIPGANEDSDAFGSALHVVPGAYGGRNALVVGSPGEDTGSAQDSGAFTVVPGDAAGIPGPTGYFFGPSRLPDLPGRTDLGSSLG</sequence>
<dbReference type="GO" id="GO:0007155">
    <property type="term" value="P:cell adhesion"/>
    <property type="evidence" value="ECO:0007669"/>
    <property type="project" value="InterPro"/>
</dbReference>
<name>A0A8J3C125_9ACTN</name>
<keyword evidence="1 5" id="KW-0732">Signal</keyword>
<gene>
    <name evidence="6" type="ORF">GCM10012284_31570</name>
</gene>
<reference evidence="6" key="1">
    <citation type="journal article" date="2014" name="Int. J. Syst. Evol. Microbiol.">
        <title>Complete genome sequence of Corynebacterium casei LMG S-19264T (=DSM 44701T), isolated from a smear-ripened cheese.</title>
        <authorList>
            <consortium name="US DOE Joint Genome Institute (JGI-PGF)"/>
            <person name="Walter F."/>
            <person name="Albersmeier A."/>
            <person name="Kalinowski J."/>
            <person name="Ruckert C."/>
        </authorList>
    </citation>
    <scope>NUCLEOTIDE SEQUENCE</scope>
    <source>
        <strain evidence="6">CGMCC 4.7299</strain>
    </source>
</reference>
<dbReference type="InterPro" id="IPR013517">
    <property type="entry name" value="FG-GAP"/>
</dbReference>
<evidence type="ECO:0000256" key="4">
    <source>
        <dbReference type="ARBA" id="ARBA00023180"/>
    </source>
</evidence>
<dbReference type="PANTHER" id="PTHR23221:SF7">
    <property type="entry name" value="PHOSPHATIDYLINOSITOL-GLYCAN-SPECIFIC PHOSPHOLIPASE D"/>
    <property type="match status" value="1"/>
</dbReference>
<dbReference type="InterPro" id="IPR013519">
    <property type="entry name" value="Int_alpha_beta-p"/>
</dbReference>
<comment type="caution">
    <text evidence="6">The sequence shown here is derived from an EMBL/GenBank/DDBJ whole genome shotgun (WGS) entry which is preliminary data.</text>
</comment>
<dbReference type="AlphaFoldDB" id="A0A8J3C125"/>
<dbReference type="SUPFAM" id="SSF69318">
    <property type="entry name" value="Integrin alpha N-terminal domain"/>
    <property type="match status" value="2"/>
</dbReference>
<dbReference type="InterPro" id="IPR028994">
    <property type="entry name" value="Integrin_alpha_N"/>
</dbReference>
<evidence type="ECO:0000256" key="3">
    <source>
        <dbReference type="ARBA" id="ARBA00022801"/>
    </source>
</evidence>
<dbReference type="GO" id="GO:0008305">
    <property type="term" value="C:integrin complex"/>
    <property type="evidence" value="ECO:0007669"/>
    <property type="project" value="InterPro"/>
</dbReference>
<dbReference type="PANTHER" id="PTHR23221">
    <property type="entry name" value="GLYCOSYLPHOSPHATIDYLINOSITOL PHOSPHOLIPASE D"/>
    <property type="match status" value="1"/>
</dbReference>
<keyword evidence="7" id="KW-1185">Reference proteome</keyword>
<keyword evidence="2" id="KW-0677">Repeat</keyword>
<feature type="chain" id="PRO_5039443792" description="FG-GAP repeat-containing protein" evidence="5">
    <location>
        <begin position="29"/>
        <end position="519"/>
    </location>
</feature>
<evidence type="ECO:0008006" key="8">
    <source>
        <dbReference type="Google" id="ProtNLM"/>
    </source>
</evidence>
<dbReference type="RefSeq" id="WP_189079954.1">
    <property type="nucleotide sequence ID" value="NZ_BMMX01000012.1"/>
</dbReference>
<evidence type="ECO:0000256" key="5">
    <source>
        <dbReference type="SAM" id="SignalP"/>
    </source>
</evidence>
<evidence type="ECO:0000313" key="7">
    <source>
        <dbReference type="Proteomes" id="UP000656042"/>
    </source>
</evidence>
<evidence type="ECO:0000256" key="1">
    <source>
        <dbReference type="ARBA" id="ARBA00022729"/>
    </source>
</evidence>
<evidence type="ECO:0000256" key="2">
    <source>
        <dbReference type="ARBA" id="ARBA00022737"/>
    </source>
</evidence>
<keyword evidence="4" id="KW-0325">Glycoprotein</keyword>
<dbReference type="GO" id="GO:0016787">
    <property type="term" value="F:hydrolase activity"/>
    <property type="evidence" value="ECO:0007669"/>
    <property type="project" value="UniProtKB-KW"/>
</dbReference>
<dbReference type="SMART" id="SM00191">
    <property type="entry name" value="Int_alpha"/>
    <property type="match status" value="6"/>
</dbReference>
<protein>
    <recommendedName>
        <fullName evidence="8">FG-GAP repeat-containing protein</fullName>
    </recommendedName>
</protein>
<proteinExistence type="predicted"/>
<dbReference type="Gene3D" id="2.130.10.130">
    <property type="entry name" value="Integrin alpha, N-terminal"/>
    <property type="match status" value="3"/>
</dbReference>
<feature type="signal peptide" evidence="5">
    <location>
        <begin position="1"/>
        <end position="28"/>
    </location>
</feature>